<sequence length="101" mass="10970">MRRQKSIFSSLRKPSPAGQSGSVGELKSREASQFPSKQGQNGDVCGSSVEVTGTDTPPEKEPRKVLPTNFTTNVETSGSPLFSSIMHKFVKVEDKGKESQR</sequence>
<evidence type="ECO:0000313" key="2">
    <source>
        <dbReference type="EMBL" id="KAK8595627.1"/>
    </source>
</evidence>
<feature type="compositionally biased region" description="Polar residues" evidence="1">
    <location>
        <begin position="31"/>
        <end position="41"/>
    </location>
</feature>
<evidence type="ECO:0000313" key="3">
    <source>
        <dbReference type="Proteomes" id="UP001472677"/>
    </source>
</evidence>
<evidence type="ECO:0000256" key="1">
    <source>
        <dbReference type="SAM" id="MobiDB-lite"/>
    </source>
</evidence>
<name>A0ABR2G645_9ROSI</name>
<dbReference type="Proteomes" id="UP001472677">
    <property type="component" value="Unassembled WGS sequence"/>
</dbReference>
<organism evidence="2 3">
    <name type="scientific">Hibiscus sabdariffa</name>
    <name type="common">roselle</name>
    <dbReference type="NCBI Taxonomy" id="183260"/>
    <lineage>
        <taxon>Eukaryota</taxon>
        <taxon>Viridiplantae</taxon>
        <taxon>Streptophyta</taxon>
        <taxon>Embryophyta</taxon>
        <taxon>Tracheophyta</taxon>
        <taxon>Spermatophyta</taxon>
        <taxon>Magnoliopsida</taxon>
        <taxon>eudicotyledons</taxon>
        <taxon>Gunneridae</taxon>
        <taxon>Pentapetalae</taxon>
        <taxon>rosids</taxon>
        <taxon>malvids</taxon>
        <taxon>Malvales</taxon>
        <taxon>Malvaceae</taxon>
        <taxon>Malvoideae</taxon>
        <taxon>Hibiscus</taxon>
    </lineage>
</organism>
<gene>
    <name evidence="2" type="ORF">V6N12_064142</name>
</gene>
<comment type="caution">
    <text evidence="2">The sequence shown here is derived from an EMBL/GenBank/DDBJ whole genome shotgun (WGS) entry which is preliminary data.</text>
</comment>
<protein>
    <submittedName>
        <fullName evidence="2">Uncharacterized protein</fullName>
    </submittedName>
</protein>
<reference evidence="2 3" key="1">
    <citation type="journal article" date="2024" name="G3 (Bethesda)">
        <title>Genome assembly of Hibiscus sabdariffa L. provides insights into metabolisms of medicinal natural products.</title>
        <authorList>
            <person name="Kim T."/>
        </authorList>
    </citation>
    <scope>NUCLEOTIDE SEQUENCE [LARGE SCALE GENOMIC DNA]</scope>
    <source>
        <strain evidence="2">TK-2024</strain>
        <tissue evidence="2">Old leaves</tissue>
    </source>
</reference>
<dbReference type="EMBL" id="JBBPBM010000002">
    <property type="protein sequence ID" value="KAK8595627.1"/>
    <property type="molecule type" value="Genomic_DNA"/>
</dbReference>
<keyword evidence="3" id="KW-1185">Reference proteome</keyword>
<feature type="region of interest" description="Disordered" evidence="1">
    <location>
        <begin position="1"/>
        <end position="65"/>
    </location>
</feature>
<accession>A0ABR2G645</accession>
<proteinExistence type="predicted"/>